<evidence type="ECO:0000313" key="1">
    <source>
        <dbReference type="EnsemblMetazoa" id="tetur38g00220.1"/>
    </source>
</evidence>
<reference evidence="2" key="1">
    <citation type="submission" date="2011-08" db="EMBL/GenBank/DDBJ databases">
        <authorList>
            <person name="Rombauts S."/>
        </authorList>
    </citation>
    <scope>NUCLEOTIDE SEQUENCE</scope>
    <source>
        <strain evidence="2">London</strain>
    </source>
</reference>
<sequence>MVVSWWFRVLTMEQNNFQNVQPFTSKAFFGFLFSGEQSSFKRYQIHPMRFGMLPRSRRKSKGMRK</sequence>
<accession>T1L4B6</accession>
<name>T1L4B6_TETUR</name>
<dbReference type="Proteomes" id="UP000015104">
    <property type="component" value="Unassembled WGS sequence"/>
</dbReference>
<proteinExistence type="predicted"/>
<dbReference type="EMBL" id="CAEY01001080">
    <property type="status" value="NOT_ANNOTATED_CDS"/>
    <property type="molecule type" value="Genomic_DNA"/>
</dbReference>
<evidence type="ECO:0000313" key="2">
    <source>
        <dbReference type="Proteomes" id="UP000015104"/>
    </source>
</evidence>
<protein>
    <submittedName>
        <fullName evidence="1">Uncharacterized protein</fullName>
    </submittedName>
</protein>
<dbReference type="AlphaFoldDB" id="T1L4B6"/>
<dbReference type="EnsemblMetazoa" id="tetur38g00220.1">
    <property type="protein sequence ID" value="tetur38g00220.1"/>
    <property type="gene ID" value="tetur38g00220"/>
</dbReference>
<keyword evidence="2" id="KW-1185">Reference proteome</keyword>
<dbReference type="HOGENOM" id="CLU_2852555_0_0_1"/>
<organism evidence="1 2">
    <name type="scientific">Tetranychus urticae</name>
    <name type="common">Two-spotted spider mite</name>
    <dbReference type="NCBI Taxonomy" id="32264"/>
    <lineage>
        <taxon>Eukaryota</taxon>
        <taxon>Metazoa</taxon>
        <taxon>Ecdysozoa</taxon>
        <taxon>Arthropoda</taxon>
        <taxon>Chelicerata</taxon>
        <taxon>Arachnida</taxon>
        <taxon>Acari</taxon>
        <taxon>Acariformes</taxon>
        <taxon>Trombidiformes</taxon>
        <taxon>Prostigmata</taxon>
        <taxon>Eleutherengona</taxon>
        <taxon>Raphignathae</taxon>
        <taxon>Tetranychoidea</taxon>
        <taxon>Tetranychidae</taxon>
        <taxon>Tetranychus</taxon>
    </lineage>
</organism>
<reference evidence="1" key="2">
    <citation type="submission" date="2015-06" db="UniProtKB">
        <authorList>
            <consortium name="EnsemblMetazoa"/>
        </authorList>
    </citation>
    <scope>IDENTIFICATION</scope>
</reference>